<feature type="domain" description="DUF6429" evidence="1">
    <location>
        <begin position="5"/>
        <end position="73"/>
    </location>
</feature>
<dbReference type="Pfam" id="PF20008">
    <property type="entry name" value="DUF6429"/>
    <property type="match status" value="1"/>
</dbReference>
<sequence>MAISKDKIDDAALALLYLTLHDGDRAWKGFDWDVLGRLHTKGMIDDPVGKVKSVVFTQEGLEHAKKLFKELFGE</sequence>
<dbReference type="eggNOG" id="ENOG5032Y36">
    <property type="taxonomic scope" value="Bacteria"/>
</dbReference>
<dbReference type="RefSeq" id="WP_028156319.1">
    <property type="nucleotide sequence ID" value="NZ_JANUDC010000001.1"/>
</dbReference>
<comment type="caution">
    <text evidence="2">The sequence shown here is derived from an EMBL/GenBank/DDBJ whole genome shotgun (WGS) entry which is preliminary data.</text>
</comment>
<evidence type="ECO:0000313" key="3">
    <source>
        <dbReference type="Proteomes" id="UP000030377"/>
    </source>
</evidence>
<evidence type="ECO:0000313" key="2">
    <source>
        <dbReference type="EMBL" id="KGT81452.1"/>
    </source>
</evidence>
<dbReference type="EMBL" id="JRPN01000001">
    <property type="protein sequence ID" value="KGT81452.1"/>
    <property type="molecule type" value="Genomic_DNA"/>
</dbReference>
<protein>
    <recommendedName>
        <fullName evidence="1">DUF6429 domain-containing protein</fullName>
    </recommendedName>
</protein>
<evidence type="ECO:0000259" key="1">
    <source>
        <dbReference type="Pfam" id="PF20008"/>
    </source>
</evidence>
<dbReference type="Proteomes" id="UP000030377">
    <property type="component" value="Unassembled WGS sequence"/>
</dbReference>
<accession>A0A0A3Y409</accession>
<gene>
    <name evidence="2" type="ORF">MA20_01495</name>
</gene>
<dbReference type="InterPro" id="IPR045489">
    <property type="entry name" value="DUF6429"/>
</dbReference>
<name>A0A0A3Y409_BRAJP</name>
<dbReference type="AlphaFoldDB" id="A0A0A3Y409"/>
<reference evidence="2 3" key="1">
    <citation type="submission" date="2014-09" db="EMBL/GenBank/DDBJ databases">
        <title>Draft genome of Bradyrhizobium japonicum Is-34.</title>
        <authorList>
            <person name="Tsurumaru H."/>
            <person name="Yamakawa T."/>
            <person name="Hashimoto S."/>
            <person name="Okizaki K."/>
            <person name="Kanesaki Y."/>
            <person name="Yoshikawa H."/>
            <person name="Yajima S."/>
        </authorList>
    </citation>
    <scope>NUCLEOTIDE SEQUENCE [LARGE SCALE GENOMIC DNA]</scope>
    <source>
        <strain evidence="2 3">Is-34</strain>
    </source>
</reference>
<proteinExistence type="predicted"/>
<organism evidence="2 3">
    <name type="scientific">Bradyrhizobium japonicum</name>
    <dbReference type="NCBI Taxonomy" id="375"/>
    <lineage>
        <taxon>Bacteria</taxon>
        <taxon>Pseudomonadati</taxon>
        <taxon>Pseudomonadota</taxon>
        <taxon>Alphaproteobacteria</taxon>
        <taxon>Hyphomicrobiales</taxon>
        <taxon>Nitrobacteraceae</taxon>
        <taxon>Bradyrhizobium</taxon>
    </lineage>
</organism>